<sequence>MARRKYYNGASSVPKLPFSCPVHFCKTMIPTTVLLSLCLSSAAFTAPSSRASSQSELALFGRWRRKTRGVPDAEARAEAPLADARQDEEEDSSRRIFLSTVATSTAMLPHGALAKGPESKQTGLSDDQLREIIKADMVDKSFLVTADITRSVYDETATFTDEIDEYTMDKWIKGTQSLFVASGSRVSLVGDVDVNKKEVTFRFDEDLMFNIPFKPVVALTGKVVLTRDETTGLITSYREFWDQSVNEVLKTAKFGKRA</sequence>
<proteinExistence type="predicted"/>
<keyword evidence="3" id="KW-1185">Reference proteome</keyword>
<protein>
    <submittedName>
        <fullName evidence="2">Uncharacterized protein</fullName>
    </submittedName>
</protein>
<dbReference type="Proteomes" id="UP000266841">
    <property type="component" value="Unassembled WGS sequence"/>
</dbReference>
<comment type="caution">
    <text evidence="2">The sequence shown here is derived from an EMBL/GenBank/DDBJ whole genome shotgun (WGS) entry which is preliminary data.</text>
</comment>
<accession>K0RC67</accession>
<organism evidence="2 3">
    <name type="scientific">Thalassiosira oceanica</name>
    <name type="common">Marine diatom</name>
    <dbReference type="NCBI Taxonomy" id="159749"/>
    <lineage>
        <taxon>Eukaryota</taxon>
        <taxon>Sar</taxon>
        <taxon>Stramenopiles</taxon>
        <taxon>Ochrophyta</taxon>
        <taxon>Bacillariophyta</taxon>
        <taxon>Coscinodiscophyceae</taxon>
        <taxon>Thalassiosirophycidae</taxon>
        <taxon>Thalassiosirales</taxon>
        <taxon>Thalassiosiraceae</taxon>
        <taxon>Thalassiosira</taxon>
    </lineage>
</organism>
<dbReference type="OrthoDB" id="348976at2759"/>
<name>K0RC67_THAOC</name>
<evidence type="ECO:0000256" key="1">
    <source>
        <dbReference type="SAM" id="MobiDB-lite"/>
    </source>
</evidence>
<dbReference type="EMBL" id="AGNL01047615">
    <property type="protein sequence ID" value="EJK46651.1"/>
    <property type="molecule type" value="Genomic_DNA"/>
</dbReference>
<dbReference type="AlphaFoldDB" id="K0RC67"/>
<dbReference type="PANTHER" id="PTHR34123">
    <property type="entry name" value="OS04G0578200 PROTEIN"/>
    <property type="match status" value="1"/>
</dbReference>
<feature type="region of interest" description="Disordered" evidence="1">
    <location>
        <begin position="71"/>
        <end position="93"/>
    </location>
</feature>
<gene>
    <name evidence="2" type="ORF">THAOC_34669</name>
</gene>
<dbReference type="PANTHER" id="PTHR34123:SF1">
    <property type="entry name" value="OS04G0578200 PROTEIN"/>
    <property type="match status" value="1"/>
</dbReference>
<reference evidence="2 3" key="1">
    <citation type="journal article" date="2012" name="Genome Biol.">
        <title>Genome and low-iron response of an oceanic diatom adapted to chronic iron limitation.</title>
        <authorList>
            <person name="Lommer M."/>
            <person name="Specht M."/>
            <person name="Roy A.S."/>
            <person name="Kraemer L."/>
            <person name="Andreson R."/>
            <person name="Gutowska M.A."/>
            <person name="Wolf J."/>
            <person name="Bergner S.V."/>
            <person name="Schilhabel M.B."/>
            <person name="Klostermeier U.C."/>
            <person name="Beiko R.G."/>
            <person name="Rosenstiel P."/>
            <person name="Hippler M."/>
            <person name="Laroche J."/>
        </authorList>
    </citation>
    <scope>NUCLEOTIDE SEQUENCE [LARGE SCALE GENOMIC DNA]</scope>
    <source>
        <strain evidence="2 3">CCMP1005</strain>
    </source>
</reference>
<evidence type="ECO:0000313" key="3">
    <source>
        <dbReference type="Proteomes" id="UP000266841"/>
    </source>
</evidence>
<dbReference type="eggNOG" id="ENOG502S46J">
    <property type="taxonomic scope" value="Eukaryota"/>
</dbReference>
<evidence type="ECO:0000313" key="2">
    <source>
        <dbReference type="EMBL" id="EJK46651.1"/>
    </source>
</evidence>